<proteinExistence type="predicted"/>
<dbReference type="Proteomes" id="UP000838756">
    <property type="component" value="Unassembled WGS sequence"/>
</dbReference>
<organism evidence="1 2">
    <name type="scientific">Pararge aegeria aegeria</name>
    <dbReference type="NCBI Taxonomy" id="348720"/>
    <lineage>
        <taxon>Eukaryota</taxon>
        <taxon>Metazoa</taxon>
        <taxon>Ecdysozoa</taxon>
        <taxon>Arthropoda</taxon>
        <taxon>Hexapoda</taxon>
        <taxon>Insecta</taxon>
        <taxon>Pterygota</taxon>
        <taxon>Neoptera</taxon>
        <taxon>Endopterygota</taxon>
        <taxon>Lepidoptera</taxon>
        <taxon>Glossata</taxon>
        <taxon>Ditrysia</taxon>
        <taxon>Papilionoidea</taxon>
        <taxon>Nymphalidae</taxon>
        <taxon>Satyrinae</taxon>
        <taxon>Satyrini</taxon>
        <taxon>Parargina</taxon>
        <taxon>Pararge</taxon>
    </lineage>
</organism>
<name>A0A8S4QYZ3_9NEOP</name>
<keyword evidence="2" id="KW-1185">Reference proteome</keyword>
<dbReference type="EMBL" id="CAKXAJ010019487">
    <property type="protein sequence ID" value="CAH2218379.1"/>
    <property type="molecule type" value="Genomic_DNA"/>
</dbReference>
<gene>
    <name evidence="1" type="primary">jg14051</name>
    <name evidence="1" type="ORF">PAEG_LOCUS6214</name>
</gene>
<evidence type="ECO:0000313" key="1">
    <source>
        <dbReference type="EMBL" id="CAH2218379.1"/>
    </source>
</evidence>
<evidence type="ECO:0000313" key="2">
    <source>
        <dbReference type="Proteomes" id="UP000838756"/>
    </source>
</evidence>
<protein>
    <submittedName>
        <fullName evidence="1">Jg14051 protein</fullName>
    </submittedName>
</protein>
<dbReference type="AlphaFoldDB" id="A0A8S4QYZ3"/>
<reference evidence="1" key="1">
    <citation type="submission" date="2022-03" db="EMBL/GenBank/DDBJ databases">
        <authorList>
            <person name="Lindestad O."/>
        </authorList>
    </citation>
    <scope>NUCLEOTIDE SEQUENCE</scope>
</reference>
<comment type="caution">
    <text evidence="1">The sequence shown here is derived from an EMBL/GenBank/DDBJ whole genome shotgun (WGS) entry which is preliminary data.</text>
</comment>
<sequence length="85" mass="8976">MGVENYRLNNTSTLNRACKDHVLQRACVHRPEAYCLGVKSPASGEYFLPGHALHALYEGGAGAFLGDPGASQICAEDGHRGGFSG</sequence>
<accession>A0A8S4QYZ3</accession>